<evidence type="ECO:0000256" key="14">
    <source>
        <dbReference type="SAM" id="MobiDB-lite"/>
    </source>
</evidence>
<dbReference type="AlphaFoldDB" id="A0A023EUK9"/>
<evidence type="ECO:0000259" key="16">
    <source>
        <dbReference type="PROSITE" id="PS50174"/>
    </source>
</evidence>
<dbReference type="EnsemblMetazoa" id="AALFPA23_013781.R19993">
    <property type="protein sequence ID" value="AALFPA23_013781.P19993"/>
    <property type="gene ID" value="AALFPA23_013781"/>
</dbReference>
<comment type="subcellular location">
    <subcellularLocation>
        <location evidence="2">Nucleus</location>
    </subcellularLocation>
</comment>
<evidence type="ECO:0000313" key="19">
    <source>
        <dbReference type="Proteomes" id="UP000069940"/>
    </source>
</evidence>
<evidence type="ECO:0000256" key="1">
    <source>
        <dbReference type="ARBA" id="ARBA00004062"/>
    </source>
</evidence>
<feature type="coiled-coil region" evidence="13">
    <location>
        <begin position="447"/>
        <end position="498"/>
    </location>
</feature>
<feature type="region of interest" description="Disordered" evidence="14">
    <location>
        <begin position="52"/>
        <end position="76"/>
    </location>
</feature>
<feature type="region of interest" description="Disordered" evidence="14">
    <location>
        <begin position="261"/>
        <end position="284"/>
    </location>
</feature>
<organism evidence="17">
    <name type="scientific">Aedes albopictus</name>
    <name type="common">Asian tiger mosquito</name>
    <name type="synonym">Stegomyia albopicta</name>
    <dbReference type="NCBI Taxonomy" id="7160"/>
    <lineage>
        <taxon>Eukaryota</taxon>
        <taxon>Metazoa</taxon>
        <taxon>Ecdysozoa</taxon>
        <taxon>Arthropoda</taxon>
        <taxon>Hexapoda</taxon>
        <taxon>Insecta</taxon>
        <taxon>Pterygota</taxon>
        <taxon>Neoptera</taxon>
        <taxon>Endopterygota</taxon>
        <taxon>Diptera</taxon>
        <taxon>Nematocera</taxon>
        <taxon>Culicoidea</taxon>
        <taxon>Culicidae</taxon>
        <taxon>Culicinae</taxon>
        <taxon>Aedini</taxon>
        <taxon>Aedes</taxon>
        <taxon>Stegomyia</taxon>
    </lineage>
</organism>
<keyword evidence="7 12" id="KW-0862">Zinc</keyword>
<feature type="compositionally biased region" description="Polar residues" evidence="14">
    <location>
        <begin position="427"/>
        <end position="441"/>
    </location>
</feature>
<evidence type="ECO:0000256" key="12">
    <source>
        <dbReference type="PROSITE-ProRule" id="PRU00723"/>
    </source>
</evidence>
<accession>A0A023EUK9</accession>
<dbReference type="InterPro" id="IPR000467">
    <property type="entry name" value="G_patch_dom"/>
</dbReference>
<evidence type="ECO:0000256" key="13">
    <source>
        <dbReference type="SAM" id="Coils"/>
    </source>
</evidence>
<keyword evidence="5 12" id="KW-0479">Metal-binding</keyword>
<evidence type="ECO:0000256" key="2">
    <source>
        <dbReference type="ARBA" id="ARBA00004123"/>
    </source>
</evidence>
<dbReference type="VEuPathDB" id="VectorBase:AALF021142"/>
<reference evidence="18" key="3">
    <citation type="submission" date="2025-05" db="UniProtKB">
        <authorList>
            <consortium name="EnsemblMetazoa"/>
        </authorList>
    </citation>
    <scope>IDENTIFICATION</scope>
    <source>
        <strain evidence="18">Foshan</strain>
    </source>
</reference>
<feature type="domain" description="C3H1-type" evidence="15">
    <location>
        <begin position="163"/>
        <end position="190"/>
    </location>
</feature>
<evidence type="ECO:0000256" key="7">
    <source>
        <dbReference type="ARBA" id="ARBA00022833"/>
    </source>
</evidence>
<evidence type="ECO:0000256" key="4">
    <source>
        <dbReference type="ARBA" id="ARBA00022491"/>
    </source>
</evidence>
<dbReference type="SMART" id="SM00356">
    <property type="entry name" value="ZnF_C3H1"/>
    <property type="match status" value="1"/>
</dbReference>
<feature type="zinc finger region" description="C3H1-type" evidence="12">
    <location>
        <begin position="163"/>
        <end position="190"/>
    </location>
</feature>
<dbReference type="VEuPathDB" id="VectorBase:AALFPA_050435"/>
<dbReference type="Pfam" id="PF01585">
    <property type="entry name" value="G-patch"/>
    <property type="match status" value="1"/>
</dbReference>
<dbReference type="SMART" id="SM00443">
    <property type="entry name" value="G_patch"/>
    <property type="match status" value="1"/>
</dbReference>
<keyword evidence="4" id="KW-0678">Repressor</keyword>
<comment type="function">
    <text evidence="1">Transcription repressor.</text>
</comment>
<dbReference type="RefSeq" id="XP_029732153.2">
    <property type="nucleotide sequence ID" value="XM_029876293.2"/>
</dbReference>
<dbReference type="GO" id="GO:0008270">
    <property type="term" value="F:zinc ion binding"/>
    <property type="evidence" value="ECO:0007669"/>
    <property type="project" value="UniProtKB-KW"/>
</dbReference>
<keyword evidence="8" id="KW-0805">Transcription regulation</keyword>
<evidence type="ECO:0000256" key="10">
    <source>
        <dbReference type="ARBA" id="ARBA00023163"/>
    </source>
</evidence>
<dbReference type="KEGG" id="aalb:109430482"/>
<feature type="compositionally biased region" description="Low complexity" evidence="14">
    <location>
        <begin position="413"/>
        <end position="426"/>
    </location>
</feature>
<dbReference type="GO" id="GO:0005634">
    <property type="term" value="C:nucleus"/>
    <property type="evidence" value="ECO:0007669"/>
    <property type="project" value="UniProtKB-SubCell"/>
</dbReference>
<dbReference type="EMBL" id="GAPW01000977">
    <property type="protein sequence ID" value="JAC12621.1"/>
    <property type="molecule type" value="mRNA"/>
</dbReference>
<dbReference type="GeneID" id="109430482"/>
<dbReference type="VEuPathDB" id="VectorBase:AALC636_034440"/>
<evidence type="ECO:0000313" key="18">
    <source>
        <dbReference type="EnsemblMetazoa" id="AALFPA23_013781.P19993"/>
    </source>
</evidence>
<dbReference type="PROSITE" id="PS50103">
    <property type="entry name" value="ZF_C3H1"/>
    <property type="match status" value="1"/>
</dbReference>
<keyword evidence="11" id="KW-0539">Nucleus</keyword>
<feature type="region of interest" description="Disordered" evidence="14">
    <location>
        <begin position="413"/>
        <end position="441"/>
    </location>
</feature>
<feature type="compositionally biased region" description="Acidic residues" evidence="14">
    <location>
        <begin position="272"/>
        <end position="284"/>
    </location>
</feature>
<dbReference type="Gene3D" id="2.30.30.1190">
    <property type="match status" value="1"/>
</dbReference>
<keyword evidence="6 12" id="KW-0863">Zinc-finger</keyword>
<keyword evidence="19" id="KW-1185">Reference proteome</keyword>
<sequence length="518" mass="58397">MSSCQDLNESIQLYNEQLVQVNQALESAGDGPERESLLNLKSDLEELLKLTLETVEHETDDDPDQPDAPASGSSNEDDEFALFMSEINALDAPKPEAQPPSKKDDVGVSEQDPFKDLVGSKCSAPHVHKWGSKSYHNALICSLDSSDLEDVSAKVLFINPTHQEMIPCVYFLEGDCKFDDEKCRFSHGEVVPVSELKEYRQPRFELLKRKGCRVLAKHRNRIWSKGTIKQVDFDSKTCKIQMDEGRHEVELQFEDILPMEDDGASLSSDSESNTDSEEEKDEDVVSLEQAQIIQRSLLNPAPDQRLGDWEKHTKGIGSKIMLKMGYVVGAGLGSRGEGIVVPVSAQVLPQGRSLDYCMQLREQANGDKNLFSVEKKLLRQKRIQEKRDSKNYAKNKPKKDVFNFLNSEIFGSNSSLPSPSTSRNSTGNHSSPIDLPGTSSKNLNIASLKLTEQMRRLEMDIEKLSHSLTRHQPGSKMHSNLQRQIADKRREVSEIQKTEYSISREQQLRSDKRKMTVF</sequence>
<evidence type="ECO:0000256" key="8">
    <source>
        <dbReference type="ARBA" id="ARBA00023015"/>
    </source>
</evidence>
<dbReference type="PANTHER" id="PTHR46297">
    <property type="entry name" value="ZINC FINGER CCCH-TYPE WITH G PATCH DOMAIN-CONTAINING PROTEIN"/>
    <property type="match status" value="1"/>
</dbReference>
<keyword evidence="9" id="KW-0238">DNA-binding</keyword>
<evidence type="ECO:0000313" key="17">
    <source>
        <dbReference type="EMBL" id="JAC12621.1"/>
    </source>
</evidence>
<reference evidence="19" key="2">
    <citation type="journal article" date="2015" name="Proc. Natl. Acad. Sci. U.S.A.">
        <title>Genome sequence of the Asian Tiger mosquito, Aedes albopictus, reveals insights into its biology, genetics, and evolution.</title>
        <authorList>
            <person name="Chen X.G."/>
            <person name="Jiang X."/>
            <person name="Gu J."/>
            <person name="Xu M."/>
            <person name="Wu Y."/>
            <person name="Deng Y."/>
            <person name="Zhang C."/>
            <person name="Bonizzoni M."/>
            <person name="Dermauw W."/>
            <person name="Vontas J."/>
            <person name="Armbruster P."/>
            <person name="Huang X."/>
            <person name="Yang Y."/>
            <person name="Zhang H."/>
            <person name="He W."/>
            <person name="Peng H."/>
            <person name="Liu Y."/>
            <person name="Wu K."/>
            <person name="Chen J."/>
            <person name="Lirakis M."/>
            <person name="Topalis P."/>
            <person name="Van Leeuwen T."/>
            <person name="Hall A.B."/>
            <person name="Jiang X."/>
            <person name="Thorpe C."/>
            <person name="Mueller R.L."/>
            <person name="Sun C."/>
            <person name="Waterhouse R.M."/>
            <person name="Yan G."/>
            <person name="Tu Z.J."/>
            <person name="Fang X."/>
            <person name="James A.A."/>
        </authorList>
    </citation>
    <scope>NUCLEOTIDE SEQUENCE [LARGE SCALE GENOMIC DNA]</scope>
    <source>
        <strain evidence="19">Foshan</strain>
    </source>
</reference>
<name>A0A023EUK9_AEDAL</name>
<proteinExistence type="evidence at transcript level"/>
<dbReference type="GO" id="GO:0001227">
    <property type="term" value="F:DNA-binding transcription repressor activity, RNA polymerase II-specific"/>
    <property type="evidence" value="ECO:0007669"/>
    <property type="project" value="TreeGrafter"/>
</dbReference>
<evidence type="ECO:0000256" key="11">
    <source>
        <dbReference type="ARBA" id="ARBA00023242"/>
    </source>
</evidence>
<dbReference type="InterPro" id="IPR000571">
    <property type="entry name" value="Znf_CCCH"/>
</dbReference>
<protein>
    <recommendedName>
        <fullName evidence="3">Zinc finger CCCH-type with G patch domain-containing protein</fullName>
    </recommendedName>
</protein>
<evidence type="ECO:0000259" key="15">
    <source>
        <dbReference type="PROSITE" id="PS50103"/>
    </source>
</evidence>
<keyword evidence="13" id="KW-0175">Coiled coil</keyword>
<evidence type="ECO:0000256" key="9">
    <source>
        <dbReference type="ARBA" id="ARBA00023125"/>
    </source>
</evidence>
<evidence type="ECO:0000256" key="5">
    <source>
        <dbReference type="ARBA" id="ARBA00022723"/>
    </source>
</evidence>
<feature type="domain" description="G-patch" evidence="16">
    <location>
        <begin position="313"/>
        <end position="359"/>
    </location>
</feature>
<dbReference type="PANTHER" id="PTHR46297:SF1">
    <property type="entry name" value="ZINC FINGER CCCH-TYPE WITH G PATCH DOMAIN-CONTAINING PROTEIN"/>
    <property type="match status" value="1"/>
</dbReference>
<evidence type="ECO:0000256" key="6">
    <source>
        <dbReference type="ARBA" id="ARBA00022771"/>
    </source>
</evidence>
<evidence type="ECO:0000256" key="3">
    <source>
        <dbReference type="ARBA" id="ARBA00022414"/>
    </source>
</evidence>
<dbReference type="GO" id="GO:0000978">
    <property type="term" value="F:RNA polymerase II cis-regulatory region sequence-specific DNA binding"/>
    <property type="evidence" value="ECO:0007669"/>
    <property type="project" value="TreeGrafter"/>
</dbReference>
<reference evidence="17" key="1">
    <citation type="journal article" date="2014" name="PLoS Negl. Trop. Dis.">
        <title>Identification and characterization of seminal fluid proteins in the Asian tiger mosquito, Aedes albopictus.</title>
        <authorList>
            <person name="Boes K.E."/>
            <person name="Ribeiro J.M."/>
            <person name="Wong A."/>
            <person name="Harrington L.C."/>
            <person name="Wolfner M.F."/>
            <person name="Sirot L.K."/>
        </authorList>
    </citation>
    <scope>NUCLEOTIDE SEQUENCE</scope>
    <source>
        <tissue evidence="17">Reproductive organs</tissue>
    </source>
</reference>
<dbReference type="CDD" id="cd20384">
    <property type="entry name" value="Tudor_ZGPAT"/>
    <property type="match status" value="1"/>
</dbReference>
<dbReference type="PROSITE" id="PS50174">
    <property type="entry name" value="G_PATCH"/>
    <property type="match status" value="1"/>
</dbReference>
<dbReference type="Proteomes" id="UP000069940">
    <property type="component" value="Unassembled WGS sequence"/>
</dbReference>
<keyword evidence="10" id="KW-0804">Transcription</keyword>